<reference evidence="3" key="1">
    <citation type="submission" date="2016-10" db="EMBL/GenBank/DDBJ databases">
        <authorList>
            <person name="Varghese N."/>
            <person name="Submissions S."/>
        </authorList>
    </citation>
    <scope>NUCLEOTIDE SEQUENCE [LARGE SCALE GENOMIC DNA]</scope>
    <source>
        <strain evidence="3">CGMCC 1.10223</strain>
    </source>
</reference>
<organism evidence="2 3">
    <name type="scientific">Paenibacillus algorifonticola</name>
    <dbReference type="NCBI Taxonomy" id="684063"/>
    <lineage>
        <taxon>Bacteria</taxon>
        <taxon>Bacillati</taxon>
        <taxon>Bacillota</taxon>
        <taxon>Bacilli</taxon>
        <taxon>Bacillales</taxon>
        <taxon>Paenibacillaceae</taxon>
        <taxon>Paenibacillus</taxon>
    </lineage>
</organism>
<protein>
    <submittedName>
        <fullName evidence="2">Biogenesis AIM24</fullName>
    </submittedName>
</protein>
<gene>
    <name evidence="2" type="ORF">SAMN04487969_12916</name>
</gene>
<keyword evidence="3" id="KW-1185">Reference proteome</keyword>
<feature type="compositionally biased region" description="Gly residues" evidence="1">
    <location>
        <begin position="243"/>
        <end position="259"/>
    </location>
</feature>
<dbReference type="RefSeq" id="WP_046234151.1">
    <property type="nucleotide sequence ID" value="NZ_FONN01000029.1"/>
</dbReference>
<dbReference type="SUPFAM" id="SSF51219">
    <property type="entry name" value="TRAP-like"/>
    <property type="match status" value="1"/>
</dbReference>
<name>A0A1I2HZE1_9BACL</name>
<feature type="region of interest" description="Disordered" evidence="1">
    <location>
        <begin position="242"/>
        <end position="269"/>
    </location>
</feature>
<evidence type="ECO:0000256" key="1">
    <source>
        <dbReference type="SAM" id="MobiDB-lite"/>
    </source>
</evidence>
<dbReference type="OrthoDB" id="8707822at2"/>
<dbReference type="InterPro" id="IPR002838">
    <property type="entry name" value="AIM24"/>
</dbReference>
<evidence type="ECO:0000313" key="3">
    <source>
        <dbReference type="Proteomes" id="UP000183410"/>
    </source>
</evidence>
<dbReference type="InterPro" id="IPR016031">
    <property type="entry name" value="Trp_RNA-bd_attenuator-like_dom"/>
</dbReference>
<dbReference type="PANTHER" id="PTHR38074">
    <property type="entry name" value="ALTERED INHERITANCE OF MITOCHONDRIA PROTEIN 24, MITOCHONDRIAL"/>
    <property type="match status" value="1"/>
</dbReference>
<evidence type="ECO:0000313" key="2">
    <source>
        <dbReference type="EMBL" id="SFF35545.1"/>
    </source>
</evidence>
<dbReference type="InterPro" id="IPR036983">
    <property type="entry name" value="AIM24_sf"/>
</dbReference>
<dbReference type="Pfam" id="PF01987">
    <property type="entry name" value="AIM24"/>
    <property type="match status" value="1"/>
</dbReference>
<proteinExistence type="predicted"/>
<accession>A0A1I2HZE1</accession>
<dbReference type="Proteomes" id="UP000183410">
    <property type="component" value="Unassembled WGS sequence"/>
</dbReference>
<dbReference type="EMBL" id="FONN01000029">
    <property type="protein sequence ID" value="SFF35545.1"/>
    <property type="molecule type" value="Genomic_DNA"/>
</dbReference>
<dbReference type="AlphaFoldDB" id="A0A1I2HZE1"/>
<dbReference type="PANTHER" id="PTHR38074:SF1">
    <property type="entry name" value="ALTERED INHERITANCE OF MITOCHONDRIA PROTEIN 24, MITOCHONDRIAL"/>
    <property type="match status" value="1"/>
</dbReference>
<sequence>MPFQFQVERELFLKAEGQGKFFAKKGSMVADQAYNGKFKYSKRLLGTNSGNIVGQVLNHGMRRITGENLEIMEVEGQGSVYLADQNTHVTIINLEQGGPWQHVSVESEDLLAFTETCHYGVTVIGSGVISQRGLFTSKLSYNGQGAQVAVKTNGNPLVLQAPCRVDPDAIVAWTGPSPKVKLDVNWKTFIGQTSGESYMYEFNEPGQVVIIQPFERQSGVKFGIDDNRYQPQEQNSAFQNTFGGNGGNAGNVGNNGGAPGNNNNEGGLGGIIGRILR</sequence>
<dbReference type="Gene3D" id="3.60.160.10">
    <property type="entry name" value="Mitochondrial biogenesis AIM24"/>
    <property type="match status" value="1"/>
</dbReference>